<dbReference type="Proteomes" id="UP000023152">
    <property type="component" value="Unassembled WGS sequence"/>
</dbReference>
<evidence type="ECO:0000256" key="3">
    <source>
        <dbReference type="PROSITE-ProRule" id="PRU00221"/>
    </source>
</evidence>
<dbReference type="InterPro" id="IPR019775">
    <property type="entry name" value="WD40_repeat_CS"/>
</dbReference>
<gene>
    <name evidence="4" type="ORF">RFI_29593</name>
</gene>
<feature type="repeat" description="WD" evidence="3">
    <location>
        <begin position="69"/>
        <end position="103"/>
    </location>
</feature>
<evidence type="ECO:0000313" key="4">
    <source>
        <dbReference type="EMBL" id="ETO07797.1"/>
    </source>
</evidence>
<dbReference type="InterPro" id="IPR036322">
    <property type="entry name" value="WD40_repeat_dom_sf"/>
</dbReference>
<accession>X6M2W3</accession>
<dbReference type="SMART" id="SM00320">
    <property type="entry name" value="WD40"/>
    <property type="match status" value="1"/>
</dbReference>
<dbReference type="InterPro" id="IPR015943">
    <property type="entry name" value="WD40/YVTN_repeat-like_dom_sf"/>
</dbReference>
<sequence length="176" mass="20056">MTFTGHTNCVNSIEYVTFDGGKHLMNALIVFVIGGNGYTICFELYDGIILIWDGHKSAVYVVEYAPFVVNNIKVGDSSNVICSGSSDNTIRFWDIRSNKSELHVIDGDNDDYGIYCLKFLQLKRNNDSGCDINFTMLKKQQIINETKLIYQRIYFLDVIAFKYLQNFSILLNNTSN</sequence>
<comment type="caution">
    <text evidence="4">The sequence shown here is derived from an EMBL/GenBank/DDBJ whole genome shotgun (WGS) entry which is preliminary data.</text>
</comment>
<dbReference type="PROSITE" id="PS50082">
    <property type="entry name" value="WD_REPEATS_2"/>
    <property type="match status" value="1"/>
</dbReference>
<dbReference type="EMBL" id="ASPP01025727">
    <property type="protein sequence ID" value="ETO07797.1"/>
    <property type="molecule type" value="Genomic_DNA"/>
</dbReference>
<protein>
    <submittedName>
        <fullName evidence="4">Uncharacterized protein</fullName>
    </submittedName>
</protein>
<keyword evidence="2" id="KW-0677">Repeat</keyword>
<dbReference type="AlphaFoldDB" id="X6M2W3"/>
<dbReference type="InterPro" id="IPR001680">
    <property type="entry name" value="WD40_rpt"/>
</dbReference>
<evidence type="ECO:0000313" key="5">
    <source>
        <dbReference type="Proteomes" id="UP000023152"/>
    </source>
</evidence>
<keyword evidence="5" id="KW-1185">Reference proteome</keyword>
<organism evidence="4 5">
    <name type="scientific">Reticulomyxa filosa</name>
    <dbReference type="NCBI Taxonomy" id="46433"/>
    <lineage>
        <taxon>Eukaryota</taxon>
        <taxon>Sar</taxon>
        <taxon>Rhizaria</taxon>
        <taxon>Retaria</taxon>
        <taxon>Foraminifera</taxon>
        <taxon>Monothalamids</taxon>
        <taxon>Reticulomyxidae</taxon>
        <taxon>Reticulomyxa</taxon>
    </lineage>
</organism>
<evidence type="ECO:0000256" key="2">
    <source>
        <dbReference type="ARBA" id="ARBA00022737"/>
    </source>
</evidence>
<proteinExistence type="predicted"/>
<dbReference type="Gene3D" id="2.130.10.10">
    <property type="entry name" value="YVTN repeat-like/Quinoprotein amine dehydrogenase"/>
    <property type="match status" value="1"/>
</dbReference>
<dbReference type="SUPFAM" id="SSF50978">
    <property type="entry name" value="WD40 repeat-like"/>
    <property type="match status" value="1"/>
</dbReference>
<keyword evidence="1 3" id="KW-0853">WD repeat</keyword>
<evidence type="ECO:0000256" key="1">
    <source>
        <dbReference type="ARBA" id="ARBA00022574"/>
    </source>
</evidence>
<reference evidence="4 5" key="1">
    <citation type="journal article" date="2013" name="Curr. Biol.">
        <title>The Genome of the Foraminiferan Reticulomyxa filosa.</title>
        <authorList>
            <person name="Glockner G."/>
            <person name="Hulsmann N."/>
            <person name="Schleicher M."/>
            <person name="Noegel A.A."/>
            <person name="Eichinger L."/>
            <person name="Gallinger C."/>
            <person name="Pawlowski J."/>
            <person name="Sierra R."/>
            <person name="Euteneuer U."/>
            <person name="Pillet L."/>
            <person name="Moustafa A."/>
            <person name="Platzer M."/>
            <person name="Groth M."/>
            <person name="Szafranski K."/>
            <person name="Schliwa M."/>
        </authorList>
    </citation>
    <scope>NUCLEOTIDE SEQUENCE [LARGE SCALE GENOMIC DNA]</scope>
</reference>
<dbReference type="Pfam" id="PF00400">
    <property type="entry name" value="WD40"/>
    <property type="match status" value="1"/>
</dbReference>
<name>X6M2W3_RETFI</name>
<dbReference type="PROSITE" id="PS00678">
    <property type="entry name" value="WD_REPEATS_1"/>
    <property type="match status" value="1"/>
</dbReference>